<dbReference type="SUPFAM" id="SSF53474">
    <property type="entry name" value="alpha/beta-Hydrolases"/>
    <property type="match status" value="1"/>
</dbReference>
<dbReference type="EMBL" id="ML122290">
    <property type="protein sequence ID" value="RPD56181.1"/>
    <property type="molecule type" value="Genomic_DNA"/>
</dbReference>
<organism evidence="2 3">
    <name type="scientific">Lentinus tigrinus ALCF2SS1-6</name>
    <dbReference type="NCBI Taxonomy" id="1328759"/>
    <lineage>
        <taxon>Eukaryota</taxon>
        <taxon>Fungi</taxon>
        <taxon>Dikarya</taxon>
        <taxon>Basidiomycota</taxon>
        <taxon>Agaricomycotina</taxon>
        <taxon>Agaricomycetes</taxon>
        <taxon>Polyporales</taxon>
        <taxon>Polyporaceae</taxon>
        <taxon>Lentinus</taxon>
    </lineage>
</organism>
<dbReference type="Pfam" id="PF12697">
    <property type="entry name" value="Abhydrolase_6"/>
    <property type="match status" value="1"/>
</dbReference>
<evidence type="ECO:0000259" key="1">
    <source>
        <dbReference type="Pfam" id="PF12697"/>
    </source>
</evidence>
<evidence type="ECO:0000313" key="2">
    <source>
        <dbReference type="EMBL" id="RPD56181.1"/>
    </source>
</evidence>
<dbReference type="OrthoDB" id="94039at2759"/>
<reference evidence="2" key="1">
    <citation type="journal article" date="2018" name="Genome Biol. Evol.">
        <title>Genomics and development of Lentinus tigrinus, a white-rot wood-decaying mushroom with dimorphic fruiting bodies.</title>
        <authorList>
            <person name="Wu B."/>
            <person name="Xu Z."/>
            <person name="Knudson A."/>
            <person name="Carlson A."/>
            <person name="Chen N."/>
            <person name="Kovaka S."/>
            <person name="LaButti K."/>
            <person name="Lipzen A."/>
            <person name="Pennachio C."/>
            <person name="Riley R."/>
            <person name="Schakwitz W."/>
            <person name="Umezawa K."/>
            <person name="Ohm R.A."/>
            <person name="Grigoriev I.V."/>
            <person name="Nagy L.G."/>
            <person name="Gibbons J."/>
            <person name="Hibbett D."/>
        </authorList>
    </citation>
    <scope>NUCLEOTIDE SEQUENCE [LARGE SCALE GENOMIC DNA]</scope>
    <source>
        <strain evidence="2">ALCF2SS1-6</strain>
    </source>
</reference>
<sequence length="338" mass="37003">MNREDIVFRVPDSGLFVSANNYTPTQQPEHASGEVTLVFAHCSSAHKDQWEDTVARLFHISAASNQLSQSWRVRDAWALDAQGYGDSPILGKNPPASRKPLSVSEYANVLRYFVTSIFVQGRSIIAIGHSESTSAWTMACAGATLPAIRAMIFIEPVMLAPVVLQEDGPTTKEDTTMIGVLLRADPFRNIATVQKAMQRRSRWKLWDERIFEAHLKHGFVESLDHATELMDIPTCPDAQAAASLYSSHGRLLVVSGTLTSDVCSRYAVHVVFGERSEAVQNETLKSKCGAIAASVSNVPTSGNLTVHQIPETVAEVILRIIQSPLGMNMEGGRMTARL</sequence>
<name>A0A5C2RYS3_9APHY</name>
<protein>
    <recommendedName>
        <fullName evidence="1">AB hydrolase-1 domain-containing protein</fullName>
    </recommendedName>
</protein>
<keyword evidence="3" id="KW-1185">Reference proteome</keyword>
<accession>A0A5C2RYS3</accession>
<dbReference type="Gene3D" id="3.40.50.1820">
    <property type="entry name" value="alpha/beta hydrolase"/>
    <property type="match status" value="1"/>
</dbReference>
<gene>
    <name evidence="2" type="ORF">L227DRAFT_614802</name>
</gene>
<feature type="domain" description="AB hydrolase-1" evidence="1">
    <location>
        <begin position="37"/>
        <end position="234"/>
    </location>
</feature>
<dbReference type="AlphaFoldDB" id="A0A5C2RYS3"/>
<proteinExistence type="predicted"/>
<dbReference type="Proteomes" id="UP000313359">
    <property type="component" value="Unassembled WGS sequence"/>
</dbReference>
<dbReference type="InterPro" id="IPR029058">
    <property type="entry name" value="AB_hydrolase_fold"/>
</dbReference>
<dbReference type="InterPro" id="IPR000073">
    <property type="entry name" value="AB_hydrolase_1"/>
</dbReference>
<evidence type="ECO:0000313" key="3">
    <source>
        <dbReference type="Proteomes" id="UP000313359"/>
    </source>
</evidence>